<dbReference type="OrthoDB" id="9805455at2"/>
<dbReference type="CDD" id="cd02796">
    <property type="entry name" value="tRNA_bind_bactPheRS"/>
    <property type="match status" value="1"/>
</dbReference>
<evidence type="ECO:0000313" key="5">
    <source>
        <dbReference type="EMBL" id="SFB89541.1"/>
    </source>
</evidence>
<keyword evidence="1 3" id="KW-0820">tRNA-binding</keyword>
<dbReference type="InterPro" id="IPR033714">
    <property type="entry name" value="tRNA_bind_bactPheRS"/>
</dbReference>
<evidence type="ECO:0000256" key="2">
    <source>
        <dbReference type="ARBA" id="ARBA00022884"/>
    </source>
</evidence>
<dbReference type="InterPro" id="IPR027855">
    <property type="entry name" value="DUF4479"/>
</dbReference>
<protein>
    <submittedName>
        <fullName evidence="5">tRNA-binding protein</fullName>
    </submittedName>
</protein>
<evidence type="ECO:0000256" key="1">
    <source>
        <dbReference type="ARBA" id="ARBA00022555"/>
    </source>
</evidence>
<dbReference type="NCBIfam" id="NF045760">
    <property type="entry name" value="YtpR"/>
    <property type="match status" value="1"/>
</dbReference>
<gene>
    <name evidence="5" type="ORF">SAMN05660453_0598</name>
</gene>
<dbReference type="Pfam" id="PF01588">
    <property type="entry name" value="tRNA_bind"/>
    <property type="match status" value="1"/>
</dbReference>
<reference evidence="5 6" key="1">
    <citation type="submission" date="2016-10" db="EMBL/GenBank/DDBJ databases">
        <authorList>
            <person name="de Groot N.N."/>
        </authorList>
    </citation>
    <scope>NUCLEOTIDE SEQUENCE [LARGE SCALE GENOMIC DNA]</scope>
    <source>
        <strain evidence="5 6">DSM 19113</strain>
    </source>
</reference>
<sequence length="218" mass="22991">MIAVYNQAAEGDILMLTFAPSNGRQNVETKDNVTVVTDPESGDLLAVNIAGLADKLGLTDEAGQIFLTDEQAAIVTKAIADAGFDIQVEAEPSKMVVGLVEEMTEHPDSDHLHVTKVDVGADERLQIVSGSPNMETGIKVVVAQPGSMMPSGEIIWPGALRGVPSAGMIASGRELKLEGAPDKPGALVLPDDFGPVGEAFSFEKAKDLYNDGRIDTNY</sequence>
<proteinExistence type="predicted"/>
<dbReference type="Gene3D" id="2.40.50.140">
    <property type="entry name" value="Nucleic acid-binding proteins"/>
    <property type="match status" value="1"/>
</dbReference>
<dbReference type="AlphaFoldDB" id="A0A1I1ER30"/>
<dbReference type="InterPro" id="IPR002547">
    <property type="entry name" value="tRNA-bd_dom"/>
</dbReference>
<dbReference type="RefSeq" id="WP_091501888.1">
    <property type="nucleotide sequence ID" value="NZ_FOLI01000001.1"/>
</dbReference>
<dbReference type="Pfam" id="PF14794">
    <property type="entry name" value="DUF4479"/>
    <property type="match status" value="1"/>
</dbReference>
<dbReference type="STRING" id="283737.SAMN05660453_0598"/>
<dbReference type="EMBL" id="FOLI01000001">
    <property type="protein sequence ID" value="SFB89541.1"/>
    <property type="molecule type" value="Genomic_DNA"/>
</dbReference>
<dbReference type="InterPro" id="IPR037154">
    <property type="entry name" value="YtpR-like_sf"/>
</dbReference>
<evidence type="ECO:0000256" key="3">
    <source>
        <dbReference type="PROSITE-ProRule" id="PRU00209"/>
    </source>
</evidence>
<keyword evidence="6" id="KW-1185">Reference proteome</keyword>
<dbReference type="SUPFAM" id="SSF50249">
    <property type="entry name" value="Nucleic acid-binding proteins"/>
    <property type="match status" value="1"/>
</dbReference>
<dbReference type="Proteomes" id="UP000199376">
    <property type="component" value="Unassembled WGS sequence"/>
</dbReference>
<keyword evidence="2 3" id="KW-0694">RNA-binding</keyword>
<evidence type="ECO:0000259" key="4">
    <source>
        <dbReference type="PROSITE" id="PS50886"/>
    </source>
</evidence>
<feature type="domain" description="TRNA-binding" evidence="4">
    <location>
        <begin position="89"/>
        <end position="201"/>
    </location>
</feature>
<dbReference type="InterPro" id="IPR012340">
    <property type="entry name" value="NA-bd_OB-fold"/>
</dbReference>
<organism evidence="5 6">
    <name type="scientific">Fructobacillus durionis</name>
    <dbReference type="NCBI Taxonomy" id="283737"/>
    <lineage>
        <taxon>Bacteria</taxon>
        <taxon>Bacillati</taxon>
        <taxon>Bacillota</taxon>
        <taxon>Bacilli</taxon>
        <taxon>Lactobacillales</taxon>
        <taxon>Lactobacillaceae</taxon>
        <taxon>Fructobacillus</taxon>
    </lineage>
</organism>
<name>A0A1I1ER30_9LACO</name>
<dbReference type="PROSITE" id="PS50886">
    <property type="entry name" value="TRBD"/>
    <property type="match status" value="1"/>
</dbReference>
<dbReference type="Gene3D" id="3.30.1940.10">
    <property type="entry name" value="YtpR-like"/>
    <property type="match status" value="1"/>
</dbReference>
<dbReference type="GO" id="GO:0000049">
    <property type="term" value="F:tRNA binding"/>
    <property type="evidence" value="ECO:0007669"/>
    <property type="project" value="UniProtKB-UniRule"/>
</dbReference>
<accession>A0A1I1ER30</accession>
<evidence type="ECO:0000313" key="6">
    <source>
        <dbReference type="Proteomes" id="UP000199376"/>
    </source>
</evidence>